<reference evidence="3" key="1">
    <citation type="submission" date="2025-08" db="UniProtKB">
        <authorList>
            <consortium name="RefSeq"/>
        </authorList>
    </citation>
    <scope>IDENTIFICATION</scope>
</reference>
<evidence type="ECO:0000256" key="1">
    <source>
        <dbReference type="SAM" id="MobiDB-lite"/>
    </source>
</evidence>
<dbReference type="PaxDb" id="121845-A0A3Q0ILU3"/>
<dbReference type="KEGG" id="dci:113466223"/>
<protein>
    <submittedName>
        <fullName evidence="3">Dentin sialophosphoprotein-like</fullName>
    </submittedName>
</protein>
<dbReference type="STRING" id="121845.A0A3Q0ILU3"/>
<evidence type="ECO:0000313" key="2">
    <source>
        <dbReference type="Proteomes" id="UP000079169"/>
    </source>
</evidence>
<feature type="compositionally biased region" description="Basic and acidic residues" evidence="1">
    <location>
        <begin position="118"/>
        <end position="134"/>
    </location>
</feature>
<dbReference type="RefSeq" id="XP_026677229.1">
    <property type="nucleotide sequence ID" value="XM_026821428.1"/>
</dbReference>
<gene>
    <name evidence="3" type="primary">LOC113466223</name>
</gene>
<feature type="compositionally biased region" description="Low complexity" evidence="1">
    <location>
        <begin position="442"/>
        <end position="460"/>
    </location>
</feature>
<evidence type="ECO:0000313" key="3">
    <source>
        <dbReference type="RefSeq" id="XP_026677229.1"/>
    </source>
</evidence>
<proteinExistence type="predicted"/>
<name>A0A3Q0ILU3_DIACI</name>
<dbReference type="Proteomes" id="UP000079169">
    <property type="component" value="Unplaced"/>
</dbReference>
<keyword evidence="2" id="KW-1185">Reference proteome</keyword>
<dbReference type="AlphaFoldDB" id="A0A3Q0ILU3"/>
<feature type="region of interest" description="Disordered" evidence="1">
    <location>
        <begin position="279"/>
        <end position="303"/>
    </location>
</feature>
<feature type="compositionally biased region" description="Basic and acidic residues" evidence="1">
    <location>
        <begin position="281"/>
        <end position="302"/>
    </location>
</feature>
<feature type="region of interest" description="Disordered" evidence="1">
    <location>
        <begin position="115"/>
        <end position="200"/>
    </location>
</feature>
<dbReference type="GeneID" id="113466223"/>
<feature type="region of interest" description="Disordered" evidence="1">
    <location>
        <begin position="426"/>
        <end position="470"/>
    </location>
</feature>
<accession>A0A3Q0ILU3</accession>
<organism evidence="2 3">
    <name type="scientific">Diaphorina citri</name>
    <name type="common">Asian citrus psyllid</name>
    <dbReference type="NCBI Taxonomy" id="121845"/>
    <lineage>
        <taxon>Eukaryota</taxon>
        <taxon>Metazoa</taxon>
        <taxon>Ecdysozoa</taxon>
        <taxon>Arthropoda</taxon>
        <taxon>Hexapoda</taxon>
        <taxon>Insecta</taxon>
        <taxon>Pterygota</taxon>
        <taxon>Neoptera</taxon>
        <taxon>Paraneoptera</taxon>
        <taxon>Hemiptera</taxon>
        <taxon>Sternorrhyncha</taxon>
        <taxon>Psylloidea</taxon>
        <taxon>Psyllidae</taxon>
        <taxon>Diaphorininae</taxon>
        <taxon>Diaphorina</taxon>
    </lineage>
</organism>
<feature type="compositionally biased region" description="Basic residues" evidence="1">
    <location>
        <begin position="188"/>
        <end position="200"/>
    </location>
</feature>
<sequence length="718" mass="79595">MPLTLRRVMTVNDVSMVSTTKSKESFVIDRNKLETSIEQLAALKRELNAGSFDTKKVPSNKCDTKVQAVPPGFKVGSEESKPLTKLSYSDVLKTNKSTTPDVSLHVTTNLELASPSAEIDHINPSKSDKKKDDSQNSSKSGAWSNNEEEDEINPSKSDKKKDDSQNSSKSGAWSNNEEEDEAASSHGQFRRSKSLSRTKKVKKYLSKKIKEPLVAAVEDKVSGYLLQWILSCDQESSQNDSVSRNVSHEESAAKYNIARSRSSWYVYQEKREDTNLNSDNVSKEQTKIINEKSEKDKDSSRDIKKHISRCSLIDTHSKESLSSIKKAQNNVTPVQTIPRKLKQSKSVDGGCNTFERHNATYKSLDNRIRENRLSYPSDVFHTHTALSAQNQIHTKSKESFVIDRNKLETSIEQLAALKRELNAGSFDTKKVPSNKCDTKVQAVPPASSSKSNPSSVQNKQVSPSSESIPKISLVPLNQTDLSGSAVKISEESKPLTKLSYSDVLKTNKSTNPDVSLHVTTNLELASPSAEIDHVRSISDTLDDSLMPISEDSGIADLLSYSEDCTDRLSISEDFSLSAEDLVSCVDFLDLNTESIVPAPCSTLSSSASFNSSLETVISASNDNLEDEEEYVTKVPPGVKGQSELTSLVDRFIGPYYLNYETTRNILIRQGRDIFLCSYFGDVDKFRTGFCVPASNLMDEIFKKAKVKGETVSLRSWML</sequence>